<dbReference type="EMBL" id="JAIWYP010000006">
    <property type="protein sequence ID" value="KAH3808102.1"/>
    <property type="molecule type" value="Genomic_DNA"/>
</dbReference>
<reference evidence="1" key="1">
    <citation type="journal article" date="2019" name="bioRxiv">
        <title>The Genome of the Zebra Mussel, Dreissena polymorpha: A Resource for Invasive Species Research.</title>
        <authorList>
            <person name="McCartney M.A."/>
            <person name="Auch B."/>
            <person name="Kono T."/>
            <person name="Mallez S."/>
            <person name="Zhang Y."/>
            <person name="Obille A."/>
            <person name="Becker A."/>
            <person name="Abrahante J.E."/>
            <person name="Garbe J."/>
            <person name="Badalamenti J.P."/>
            <person name="Herman A."/>
            <person name="Mangelson H."/>
            <person name="Liachko I."/>
            <person name="Sullivan S."/>
            <person name="Sone E.D."/>
            <person name="Koren S."/>
            <person name="Silverstein K.A.T."/>
            <person name="Beckman K.B."/>
            <person name="Gohl D.M."/>
        </authorList>
    </citation>
    <scope>NUCLEOTIDE SEQUENCE</scope>
    <source>
        <strain evidence="1">Duluth1</strain>
        <tissue evidence="1">Whole animal</tissue>
    </source>
</reference>
<name>A0A9D4JHU5_DREPO</name>
<evidence type="ECO:0000313" key="2">
    <source>
        <dbReference type="Proteomes" id="UP000828390"/>
    </source>
</evidence>
<accession>A0A9D4JHU5</accession>
<gene>
    <name evidence="1" type="ORF">DPMN_136452</name>
</gene>
<organism evidence="1 2">
    <name type="scientific">Dreissena polymorpha</name>
    <name type="common">Zebra mussel</name>
    <name type="synonym">Mytilus polymorpha</name>
    <dbReference type="NCBI Taxonomy" id="45954"/>
    <lineage>
        <taxon>Eukaryota</taxon>
        <taxon>Metazoa</taxon>
        <taxon>Spiralia</taxon>
        <taxon>Lophotrochozoa</taxon>
        <taxon>Mollusca</taxon>
        <taxon>Bivalvia</taxon>
        <taxon>Autobranchia</taxon>
        <taxon>Heteroconchia</taxon>
        <taxon>Euheterodonta</taxon>
        <taxon>Imparidentia</taxon>
        <taxon>Neoheterodontei</taxon>
        <taxon>Myida</taxon>
        <taxon>Dreissenoidea</taxon>
        <taxon>Dreissenidae</taxon>
        <taxon>Dreissena</taxon>
    </lineage>
</organism>
<proteinExistence type="predicted"/>
<dbReference type="AlphaFoldDB" id="A0A9D4JHU5"/>
<keyword evidence="2" id="KW-1185">Reference proteome</keyword>
<dbReference type="Proteomes" id="UP000828390">
    <property type="component" value="Unassembled WGS sequence"/>
</dbReference>
<comment type="caution">
    <text evidence="1">The sequence shown here is derived from an EMBL/GenBank/DDBJ whole genome shotgun (WGS) entry which is preliminary data.</text>
</comment>
<reference evidence="1" key="2">
    <citation type="submission" date="2020-11" db="EMBL/GenBank/DDBJ databases">
        <authorList>
            <person name="McCartney M.A."/>
            <person name="Auch B."/>
            <person name="Kono T."/>
            <person name="Mallez S."/>
            <person name="Becker A."/>
            <person name="Gohl D.M."/>
            <person name="Silverstein K.A.T."/>
            <person name="Koren S."/>
            <person name="Bechman K.B."/>
            <person name="Herman A."/>
            <person name="Abrahante J.E."/>
            <person name="Garbe J."/>
        </authorList>
    </citation>
    <scope>NUCLEOTIDE SEQUENCE</scope>
    <source>
        <strain evidence="1">Duluth1</strain>
        <tissue evidence="1">Whole animal</tissue>
    </source>
</reference>
<evidence type="ECO:0000313" key="1">
    <source>
        <dbReference type="EMBL" id="KAH3808102.1"/>
    </source>
</evidence>
<sequence length="89" mass="10118">MAEYTISDQYAPIRGATAVNRPHIISDTLYKSRRFTDFRSEMCPKTTRPTVFVIPTADRSQEDRNSLIPEISGCFDPVKCTVYRSKVIG</sequence>
<protein>
    <submittedName>
        <fullName evidence="1">Uncharacterized protein</fullName>
    </submittedName>
</protein>